<protein>
    <submittedName>
        <fullName evidence="2">DUF2854 domain-containing protein</fullName>
    </submittedName>
</protein>
<gene>
    <name evidence="2" type="ORF">ACFVKH_05730</name>
</gene>
<comment type="caution">
    <text evidence="2">The sequence shown here is derived from an EMBL/GenBank/DDBJ whole genome shotgun (WGS) entry which is preliminary data.</text>
</comment>
<organism evidence="2 3">
    <name type="scientific">Almyronema epifaneia S1</name>
    <dbReference type="NCBI Taxonomy" id="2991925"/>
    <lineage>
        <taxon>Bacteria</taxon>
        <taxon>Bacillati</taxon>
        <taxon>Cyanobacteriota</taxon>
        <taxon>Cyanophyceae</taxon>
        <taxon>Nodosilineales</taxon>
        <taxon>Nodosilineaceae</taxon>
        <taxon>Almyronema</taxon>
        <taxon>Almyronema epifaneia</taxon>
    </lineage>
</organism>
<keyword evidence="1" id="KW-1133">Transmembrane helix</keyword>
<dbReference type="PANTHER" id="PTHR35551">
    <property type="match status" value="1"/>
</dbReference>
<proteinExistence type="predicted"/>
<evidence type="ECO:0000313" key="3">
    <source>
        <dbReference type="Proteomes" id="UP001600165"/>
    </source>
</evidence>
<dbReference type="Pfam" id="PF11016">
    <property type="entry name" value="DUF2854"/>
    <property type="match status" value="1"/>
</dbReference>
<accession>A0ABW6IC79</accession>
<reference evidence="2 3" key="1">
    <citation type="submission" date="2024-10" db="EMBL/GenBank/DDBJ databases">
        <authorList>
            <person name="Ratan Roy A."/>
            <person name="Morales Sandoval P.H."/>
            <person name="De Los Santos Villalobos S."/>
            <person name="Chakraborty S."/>
            <person name="Mukherjee J."/>
        </authorList>
    </citation>
    <scope>NUCLEOTIDE SEQUENCE [LARGE SCALE GENOMIC DNA]</scope>
    <source>
        <strain evidence="2 3">S1</strain>
    </source>
</reference>
<dbReference type="InterPro" id="IPR021275">
    <property type="entry name" value="DUF2854"/>
</dbReference>
<dbReference type="Proteomes" id="UP001600165">
    <property type="component" value="Unassembled WGS sequence"/>
</dbReference>
<evidence type="ECO:0000256" key="1">
    <source>
        <dbReference type="SAM" id="Phobius"/>
    </source>
</evidence>
<keyword evidence="3" id="KW-1185">Reference proteome</keyword>
<name>A0ABW6IC79_9CYAN</name>
<evidence type="ECO:0000313" key="2">
    <source>
        <dbReference type="EMBL" id="MFE4105767.1"/>
    </source>
</evidence>
<dbReference type="RefSeq" id="WP_377962878.1">
    <property type="nucleotide sequence ID" value="NZ_JBHZOL010000032.1"/>
</dbReference>
<feature type="transmembrane region" description="Helical" evidence="1">
    <location>
        <begin position="7"/>
        <end position="27"/>
    </location>
</feature>
<sequence>MLRKIPLGAVLLSVGSVLTLVGFVAYFQERATLNLVGFFYGVPILLGGLALKAAELEPVPFSQPTTPEVEALRSQQATATQNQIRQDVTRYRYGQEAHLDESLARLGLSPNDEQRPVLIGIRETAIENAYALVLEFESPHLDLDTWQRKQDKIQRFFGPGVIAQLDQPAGDRIDLSLIASAD</sequence>
<dbReference type="PANTHER" id="PTHR35551:SF1">
    <property type="entry name" value="ACCLIMATION OF PHOTOSYNTHESIS TO ENVIRONMENT"/>
    <property type="match status" value="1"/>
</dbReference>
<keyword evidence="1" id="KW-0812">Transmembrane</keyword>
<keyword evidence="1" id="KW-0472">Membrane</keyword>
<feature type="transmembrane region" description="Helical" evidence="1">
    <location>
        <begin position="33"/>
        <end position="51"/>
    </location>
</feature>
<dbReference type="EMBL" id="JBHZOL010000032">
    <property type="protein sequence ID" value="MFE4105767.1"/>
    <property type="molecule type" value="Genomic_DNA"/>
</dbReference>